<sequence length="353" mass="38499">MPPQSRGNLVPSGFQSKSTPNLPMLRSLEGLERVEPLAEANGTTTNALSPVPHDTRSEDASVEDEFQDDDQDVFGLDASDDSDSEDPDTVPPASRPLHTSRSQSHLPYAGTTLFPPFYNRPPTPLPPSPSLTSLLRPSFSTTTSRPTTPDSSDVELPNSVNATHGTSTPASTTNLASITKSARHAPTVPRASPKEPTYEYYGFALYLASSAAFLMYILWAYVPSPMLHQMGIHYYPNRWWALAVPCWLVVLVVYIYVALASYNTRYLTLPLSSAENLVDECAQVALIDRRSGKIVRDRGGGRGSRRSSFSAYQFGAAEDVDWKSFWSTGTDAVMDVPIGGVCEILYGLGRDEG</sequence>
<keyword evidence="3 6" id="KW-1133">Transmembrane helix</keyword>
<evidence type="ECO:0000313" key="8">
    <source>
        <dbReference type="EMBL" id="KAF2866467.1"/>
    </source>
</evidence>
<keyword evidence="4 6" id="KW-0472">Membrane</keyword>
<evidence type="ECO:0000256" key="2">
    <source>
        <dbReference type="ARBA" id="ARBA00022692"/>
    </source>
</evidence>
<feature type="domain" description="PIG-P" evidence="7">
    <location>
        <begin position="197"/>
        <end position="346"/>
    </location>
</feature>
<dbReference type="OrthoDB" id="690928at2759"/>
<keyword evidence="9" id="KW-1185">Reference proteome</keyword>
<feature type="compositionally biased region" description="Low complexity" evidence="5">
    <location>
        <begin position="130"/>
        <end position="151"/>
    </location>
</feature>
<comment type="caution">
    <text evidence="8">The sequence shown here is derived from an EMBL/GenBank/DDBJ whole genome shotgun (WGS) entry which is preliminary data.</text>
</comment>
<evidence type="ECO:0000313" key="9">
    <source>
        <dbReference type="Proteomes" id="UP000481861"/>
    </source>
</evidence>
<dbReference type="GO" id="GO:0006506">
    <property type="term" value="P:GPI anchor biosynthetic process"/>
    <property type="evidence" value="ECO:0007669"/>
    <property type="project" value="TreeGrafter"/>
</dbReference>
<evidence type="ECO:0000256" key="3">
    <source>
        <dbReference type="ARBA" id="ARBA00022989"/>
    </source>
</evidence>
<gene>
    <name evidence="8" type="ORF">BDV95DRAFT_504553</name>
</gene>
<evidence type="ECO:0000256" key="1">
    <source>
        <dbReference type="ARBA" id="ARBA00004141"/>
    </source>
</evidence>
<dbReference type="EMBL" id="JAADJZ010000027">
    <property type="protein sequence ID" value="KAF2866467.1"/>
    <property type="molecule type" value="Genomic_DNA"/>
</dbReference>
<protein>
    <submittedName>
        <fullName evidence="8">PIG-P-domain-containing protein</fullName>
    </submittedName>
</protein>
<feature type="compositionally biased region" description="Polar residues" evidence="5">
    <location>
        <begin position="158"/>
        <end position="172"/>
    </location>
</feature>
<proteinExistence type="predicted"/>
<evidence type="ECO:0000256" key="4">
    <source>
        <dbReference type="ARBA" id="ARBA00023136"/>
    </source>
</evidence>
<evidence type="ECO:0000259" key="7">
    <source>
        <dbReference type="Pfam" id="PF08510"/>
    </source>
</evidence>
<dbReference type="InterPro" id="IPR052263">
    <property type="entry name" value="GPI_Anchor_Biosynth"/>
</dbReference>
<comment type="subcellular location">
    <subcellularLocation>
        <location evidence="1">Membrane</location>
        <topology evidence="1">Multi-pass membrane protein</topology>
    </subcellularLocation>
</comment>
<reference evidence="8 9" key="1">
    <citation type="submission" date="2020-01" db="EMBL/GenBank/DDBJ databases">
        <authorList>
            <consortium name="DOE Joint Genome Institute"/>
            <person name="Haridas S."/>
            <person name="Albert R."/>
            <person name="Binder M."/>
            <person name="Bloem J."/>
            <person name="Labutti K."/>
            <person name="Salamov A."/>
            <person name="Andreopoulos B."/>
            <person name="Baker S.E."/>
            <person name="Barry K."/>
            <person name="Bills G."/>
            <person name="Bluhm B.H."/>
            <person name="Cannon C."/>
            <person name="Castanera R."/>
            <person name="Culley D.E."/>
            <person name="Daum C."/>
            <person name="Ezra D."/>
            <person name="Gonzalez J.B."/>
            <person name="Henrissat B."/>
            <person name="Kuo A."/>
            <person name="Liang C."/>
            <person name="Lipzen A."/>
            <person name="Lutzoni F."/>
            <person name="Magnuson J."/>
            <person name="Mondo S."/>
            <person name="Nolan M."/>
            <person name="Ohm R."/>
            <person name="Pangilinan J."/>
            <person name="Park H.-J.H."/>
            <person name="Ramirez L."/>
            <person name="Alfaro M."/>
            <person name="Sun H."/>
            <person name="Tritt A."/>
            <person name="Yoshinaga Y."/>
            <person name="Zwiers L.-H.L."/>
            <person name="Turgeon B.G."/>
            <person name="Goodwin S.B."/>
            <person name="Spatafora J.W."/>
            <person name="Crous P.W."/>
            <person name="Grigoriev I.V."/>
        </authorList>
    </citation>
    <scope>NUCLEOTIDE SEQUENCE [LARGE SCALE GENOMIC DNA]</scope>
    <source>
        <strain evidence="8 9">CBS 611.86</strain>
    </source>
</reference>
<organism evidence="8 9">
    <name type="scientific">Massariosphaeria phaeospora</name>
    <dbReference type="NCBI Taxonomy" id="100035"/>
    <lineage>
        <taxon>Eukaryota</taxon>
        <taxon>Fungi</taxon>
        <taxon>Dikarya</taxon>
        <taxon>Ascomycota</taxon>
        <taxon>Pezizomycotina</taxon>
        <taxon>Dothideomycetes</taxon>
        <taxon>Pleosporomycetidae</taxon>
        <taxon>Pleosporales</taxon>
        <taxon>Pleosporales incertae sedis</taxon>
        <taxon>Massariosphaeria</taxon>
    </lineage>
</organism>
<name>A0A7C8I7M7_9PLEO</name>
<dbReference type="GO" id="GO:0016020">
    <property type="term" value="C:membrane"/>
    <property type="evidence" value="ECO:0007669"/>
    <property type="project" value="UniProtKB-SubCell"/>
</dbReference>
<feature type="compositionally biased region" description="Acidic residues" evidence="5">
    <location>
        <begin position="60"/>
        <end position="88"/>
    </location>
</feature>
<dbReference type="PANTHER" id="PTHR46346">
    <property type="entry name" value="PHOSPHATIDYLINOSITOL N-ACETYLGLUCOSAMINYLTRANSFERASE SUBUNIT P"/>
    <property type="match status" value="1"/>
</dbReference>
<dbReference type="AlphaFoldDB" id="A0A7C8I7M7"/>
<feature type="transmembrane region" description="Helical" evidence="6">
    <location>
        <begin position="239"/>
        <end position="259"/>
    </location>
</feature>
<dbReference type="InterPro" id="IPR013717">
    <property type="entry name" value="PIG-P"/>
</dbReference>
<feature type="region of interest" description="Disordered" evidence="5">
    <location>
        <begin position="1"/>
        <end position="172"/>
    </location>
</feature>
<feature type="compositionally biased region" description="Pro residues" evidence="5">
    <location>
        <begin position="118"/>
        <end position="129"/>
    </location>
</feature>
<dbReference type="Proteomes" id="UP000481861">
    <property type="component" value="Unassembled WGS sequence"/>
</dbReference>
<keyword evidence="2 6" id="KW-0812">Transmembrane</keyword>
<feature type="transmembrane region" description="Helical" evidence="6">
    <location>
        <begin position="200"/>
        <end position="219"/>
    </location>
</feature>
<dbReference type="Pfam" id="PF08510">
    <property type="entry name" value="PIG-P"/>
    <property type="match status" value="1"/>
</dbReference>
<dbReference type="GO" id="GO:0005783">
    <property type="term" value="C:endoplasmic reticulum"/>
    <property type="evidence" value="ECO:0007669"/>
    <property type="project" value="TreeGrafter"/>
</dbReference>
<evidence type="ECO:0000256" key="6">
    <source>
        <dbReference type="SAM" id="Phobius"/>
    </source>
</evidence>
<accession>A0A7C8I7M7</accession>
<dbReference type="PANTHER" id="PTHR46346:SF1">
    <property type="entry name" value="PHOSPHATIDYLINOSITOL N-ACETYLGLUCOSAMINYLTRANSFERASE SUBUNIT P"/>
    <property type="match status" value="1"/>
</dbReference>
<evidence type="ECO:0000256" key="5">
    <source>
        <dbReference type="SAM" id="MobiDB-lite"/>
    </source>
</evidence>